<organism evidence="2 3">
    <name type="scientific">Coprobacter tertius</name>
    <dbReference type="NCBI Taxonomy" id="2944915"/>
    <lineage>
        <taxon>Bacteria</taxon>
        <taxon>Pseudomonadati</taxon>
        <taxon>Bacteroidota</taxon>
        <taxon>Bacteroidia</taxon>
        <taxon>Bacteroidales</taxon>
        <taxon>Barnesiellaceae</taxon>
        <taxon>Coprobacter</taxon>
    </lineage>
</organism>
<dbReference type="InterPro" id="IPR008979">
    <property type="entry name" value="Galactose-bd-like_sf"/>
</dbReference>
<keyword evidence="2" id="KW-0808">Transferase</keyword>
<comment type="caution">
    <text evidence="2">The sequence shown here is derived from an EMBL/GenBank/DDBJ whole genome shotgun (WGS) entry which is preliminary data.</text>
</comment>
<dbReference type="Proteomes" id="UP001205603">
    <property type="component" value="Unassembled WGS sequence"/>
</dbReference>
<dbReference type="InterPro" id="IPR026444">
    <property type="entry name" value="Secre_tail"/>
</dbReference>
<sequence>MKLRYFIILFLGCSSYMSAQVSQKLTGNIIGTEFSVDYDHGVQSTTVNTKENVFDGDFDTFFASFDRSGTWVGLDLGEPHIITKIGYSPRVGSNNRVVLAVIEGANSPDFIDAIPIYLIKEEAPDRKMTYAEIDCSRGFRYVRYVSPNDVRCNLAELEFYGKKGEGDDSKLYQPTNLPLVTIHTEGAKDIVEKEVYLPGQVSIISEDGTKLLHKELDVRGRGNASWSFPKKPYRMKFNKKDNVLDFPAKAKNWTLISNYGDHTLMRNLIAFEISRRVGLEYTPAGRPVDVMLNGEYKGCYQLCDQVEVNENRVNVEEMEPTDISSPNIEGGYLIEVDAYAYSEISWFASAQKQIPVTIKYPKDDEIVSQQRQYIVNRFNEIESRLFSNDFITPGKSYRELFDVKSFLQHFLVGELTGNTDTYWSTFMYKRRNDPLLYTGPVWDFDIAFENDDRTYPINAQTDFLYRFERASHANNMNVFADRVLLSDPQTKEELSALWTKCRKETGITAESLLDYIDKTASELQEAQKLNFKRWPINDTFEDALNVVKTYLSERVAWMDKKIPFTTGIKNVSVVSEGIIYADNMQVVVTNFEKGAVVNIYDLQGQLVTQGVCDENGVRIPLTAGFYVVQVVSHGKSISQKKVLL</sequence>
<feature type="chain" id="PRO_5047332597" evidence="1">
    <location>
        <begin position="20"/>
        <end position="644"/>
    </location>
</feature>
<evidence type="ECO:0000313" key="3">
    <source>
        <dbReference type="Proteomes" id="UP001205603"/>
    </source>
</evidence>
<feature type="signal peptide" evidence="1">
    <location>
        <begin position="1"/>
        <end position="19"/>
    </location>
</feature>
<dbReference type="RefSeq" id="WP_255025103.1">
    <property type="nucleotide sequence ID" value="NZ_JANDHW010000001.1"/>
</dbReference>
<keyword evidence="3" id="KW-1185">Reference proteome</keyword>
<keyword evidence="2" id="KW-0418">Kinase</keyword>
<proteinExistence type="predicted"/>
<gene>
    <name evidence="2" type="ORF">NMU02_00525</name>
</gene>
<evidence type="ECO:0000313" key="2">
    <source>
        <dbReference type="EMBL" id="MCP9610578.1"/>
    </source>
</evidence>
<dbReference type="InterPro" id="IPR014867">
    <property type="entry name" value="Spore_coat_CotH_CotH2/3/7"/>
</dbReference>
<dbReference type="EMBL" id="JANDHW010000001">
    <property type="protein sequence ID" value="MCP9610578.1"/>
    <property type="molecule type" value="Genomic_DNA"/>
</dbReference>
<dbReference type="Pfam" id="PF08757">
    <property type="entry name" value="CotH"/>
    <property type="match status" value="1"/>
</dbReference>
<accession>A0ABT1MD59</accession>
<name>A0ABT1MD59_9BACT</name>
<dbReference type="GO" id="GO:0016301">
    <property type="term" value="F:kinase activity"/>
    <property type="evidence" value="ECO:0007669"/>
    <property type="project" value="UniProtKB-KW"/>
</dbReference>
<keyword evidence="1" id="KW-0732">Signal</keyword>
<reference evidence="2 3" key="1">
    <citation type="submission" date="2022-07" db="EMBL/GenBank/DDBJ databases">
        <title>Fecal culturing of patients with breast cancer.</title>
        <authorList>
            <person name="Teng N.M.Y."/>
            <person name="Kiu R."/>
            <person name="Evans R."/>
            <person name="Baker D.J."/>
            <person name="Zenner C."/>
            <person name="Robinson S.D."/>
            <person name="Hall L.J."/>
        </authorList>
    </citation>
    <scope>NUCLEOTIDE SEQUENCE [LARGE SCALE GENOMIC DNA]</scope>
    <source>
        <strain evidence="2 3">LH1063</strain>
    </source>
</reference>
<protein>
    <submittedName>
        <fullName evidence="2">CotH kinase family protein</fullName>
    </submittedName>
</protein>
<dbReference type="Gene3D" id="2.60.120.260">
    <property type="entry name" value="Galactose-binding domain-like"/>
    <property type="match status" value="1"/>
</dbReference>
<dbReference type="NCBIfam" id="TIGR04183">
    <property type="entry name" value="Por_Secre_tail"/>
    <property type="match status" value="1"/>
</dbReference>
<dbReference type="SUPFAM" id="SSF49785">
    <property type="entry name" value="Galactose-binding domain-like"/>
    <property type="match status" value="1"/>
</dbReference>
<evidence type="ECO:0000256" key="1">
    <source>
        <dbReference type="SAM" id="SignalP"/>
    </source>
</evidence>